<name>X1UEU0_9ZZZZ</name>
<protein>
    <submittedName>
        <fullName evidence="1">Uncharacterized protein</fullName>
    </submittedName>
</protein>
<evidence type="ECO:0000313" key="1">
    <source>
        <dbReference type="EMBL" id="GAJ16039.1"/>
    </source>
</evidence>
<comment type="caution">
    <text evidence="1">The sequence shown here is derived from an EMBL/GenBank/DDBJ whole genome shotgun (WGS) entry which is preliminary data.</text>
</comment>
<dbReference type="EMBL" id="BARW01026253">
    <property type="protein sequence ID" value="GAJ16039.1"/>
    <property type="molecule type" value="Genomic_DNA"/>
</dbReference>
<accession>X1UEU0</accession>
<proteinExistence type="predicted"/>
<gene>
    <name evidence="1" type="ORF">S12H4_42851</name>
</gene>
<reference evidence="1" key="1">
    <citation type="journal article" date="2014" name="Front. Microbiol.">
        <title>High frequency of phylogenetically diverse reductive dehalogenase-homologous genes in deep subseafloor sedimentary metagenomes.</title>
        <authorList>
            <person name="Kawai M."/>
            <person name="Futagami T."/>
            <person name="Toyoda A."/>
            <person name="Takaki Y."/>
            <person name="Nishi S."/>
            <person name="Hori S."/>
            <person name="Arai W."/>
            <person name="Tsubouchi T."/>
            <person name="Morono Y."/>
            <person name="Uchiyama I."/>
            <person name="Ito T."/>
            <person name="Fujiyama A."/>
            <person name="Inagaki F."/>
            <person name="Takami H."/>
        </authorList>
    </citation>
    <scope>NUCLEOTIDE SEQUENCE</scope>
    <source>
        <strain evidence="1">Expedition CK06-06</strain>
    </source>
</reference>
<organism evidence="1">
    <name type="scientific">marine sediment metagenome</name>
    <dbReference type="NCBI Taxonomy" id="412755"/>
    <lineage>
        <taxon>unclassified sequences</taxon>
        <taxon>metagenomes</taxon>
        <taxon>ecological metagenomes</taxon>
    </lineage>
</organism>
<sequence length="84" mass="9630">MYELMTMEELRASEVEYLDEEDKAFIEKALGSMEGEEETVKKRAMRGFLVSLLSEAEYSHSELDDAAATWADGWEYCLKYGGNM</sequence>
<dbReference type="AlphaFoldDB" id="X1UEU0"/>